<reference evidence="2 3" key="1">
    <citation type="journal article" date="2021" name="Plant Biotechnol. J.">
        <title>Multi-omics assisted identification of the key and species-specific regulatory components of drought-tolerant mechanisms in Gossypium stocksii.</title>
        <authorList>
            <person name="Yu D."/>
            <person name="Ke L."/>
            <person name="Zhang D."/>
            <person name="Wu Y."/>
            <person name="Sun Y."/>
            <person name="Mei J."/>
            <person name="Sun J."/>
            <person name="Sun Y."/>
        </authorList>
    </citation>
    <scope>NUCLEOTIDE SEQUENCE [LARGE SCALE GENOMIC DNA]</scope>
    <source>
        <strain evidence="3">cv. E1</strain>
        <tissue evidence="2">Leaf</tissue>
    </source>
</reference>
<organism evidence="2 3">
    <name type="scientific">Gossypium stocksii</name>
    <dbReference type="NCBI Taxonomy" id="47602"/>
    <lineage>
        <taxon>Eukaryota</taxon>
        <taxon>Viridiplantae</taxon>
        <taxon>Streptophyta</taxon>
        <taxon>Embryophyta</taxon>
        <taxon>Tracheophyta</taxon>
        <taxon>Spermatophyta</taxon>
        <taxon>Magnoliopsida</taxon>
        <taxon>eudicotyledons</taxon>
        <taxon>Gunneridae</taxon>
        <taxon>Pentapetalae</taxon>
        <taxon>rosids</taxon>
        <taxon>malvids</taxon>
        <taxon>Malvales</taxon>
        <taxon>Malvaceae</taxon>
        <taxon>Malvoideae</taxon>
        <taxon>Gossypium</taxon>
    </lineage>
</organism>
<sequence length="91" mass="10428">MRNYAARRSVPAYCPFTITILYLKAKILPNIKKTGYSQGTITIWDLYQIAEDSVLQQRVGENEDPEEEEEEDPTKIVPMEPDSIPLPKSSR</sequence>
<protein>
    <submittedName>
        <fullName evidence="2">Uncharacterized protein</fullName>
    </submittedName>
</protein>
<feature type="region of interest" description="Disordered" evidence="1">
    <location>
        <begin position="57"/>
        <end position="91"/>
    </location>
</feature>
<dbReference type="Proteomes" id="UP000828251">
    <property type="component" value="Unassembled WGS sequence"/>
</dbReference>
<dbReference type="AlphaFoldDB" id="A0A9D3VFN3"/>
<comment type="caution">
    <text evidence="2">The sequence shown here is derived from an EMBL/GenBank/DDBJ whole genome shotgun (WGS) entry which is preliminary data.</text>
</comment>
<name>A0A9D3VFN3_9ROSI</name>
<evidence type="ECO:0000256" key="1">
    <source>
        <dbReference type="SAM" id="MobiDB-lite"/>
    </source>
</evidence>
<keyword evidence="3" id="KW-1185">Reference proteome</keyword>
<evidence type="ECO:0000313" key="3">
    <source>
        <dbReference type="Proteomes" id="UP000828251"/>
    </source>
</evidence>
<proteinExistence type="predicted"/>
<gene>
    <name evidence="2" type="ORF">J1N35_022021</name>
</gene>
<accession>A0A9D3VFN3</accession>
<feature type="compositionally biased region" description="Acidic residues" evidence="1">
    <location>
        <begin position="62"/>
        <end position="72"/>
    </location>
</feature>
<dbReference type="EMBL" id="JAIQCV010000007">
    <property type="protein sequence ID" value="KAH1082260.1"/>
    <property type="molecule type" value="Genomic_DNA"/>
</dbReference>
<evidence type="ECO:0000313" key="2">
    <source>
        <dbReference type="EMBL" id="KAH1082260.1"/>
    </source>
</evidence>